<accession>A0ABS7TDI1</accession>
<evidence type="ECO:0000256" key="3">
    <source>
        <dbReference type="ARBA" id="ARBA00022801"/>
    </source>
</evidence>
<dbReference type="Pfam" id="PF04794">
    <property type="entry name" value="YdjC"/>
    <property type="match status" value="1"/>
</dbReference>
<dbReference type="Proteomes" id="UP001430290">
    <property type="component" value="Unassembled WGS sequence"/>
</dbReference>
<dbReference type="InterPro" id="IPR006879">
    <property type="entry name" value="YdjC-like"/>
</dbReference>
<keyword evidence="4" id="KW-0460">Magnesium</keyword>
<keyword evidence="2" id="KW-0479">Metal-binding</keyword>
<keyword evidence="7" id="KW-1185">Reference proteome</keyword>
<keyword evidence="3" id="KW-0378">Hydrolase</keyword>
<organism evidence="6 7">
    <name type="scientific">Thermomonas beijingensis</name>
    <dbReference type="NCBI Taxonomy" id="2872701"/>
    <lineage>
        <taxon>Bacteria</taxon>
        <taxon>Pseudomonadati</taxon>
        <taxon>Pseudomonadota</taxon>
        <taxon>Gammaproteobacteria</taxon>
        <taxon>Lysobacterales</taxon>
        <taxon>Lysobacteraceae</taxon>
        <taxon>Thermomonas</taxon>
    </lineage>
</organism>
<keyword evidence="5" id="KW-0119">Carbohydrate metabolism</keyword>
<dbReference type="Gene3D" id="3.20.20.370">
    <property type="entry name" value="Glycoside hydrolase/deacetylase"/>
    <property type="match status" value="1"/>
</dbReference>
<dbReference type="RefSeq" id="WP_223627944.1">
    <property type="nucleotide sequence ID" value="NZ_JAIQDJ010000002.1"/>
</dbReference>
<reference evidence="6" key="1">
    <citation type="submission" date="2021-09" db="EMBL/GenBank/DDBJ databases">
        <authorList>
            <person name="Wu T."/>
            <person name="Guo S.Z."/>
        </authorList>
    </citation>
    <scope>NUCLEOTIDE SEQUENCE</scope>
    <source>
        <strain evidence="6">RSS-23</strain>
    </source>
</reference>
<dbReference type="SUPFAM" id="SSF88713">
    <property type="entry name" value="Glycoside hydrolase/deacetylase"/>
    <property type="match status" value="1"/>
</dbReference>
<name>A0ABS7TDI1_9GAMM</name>
<evidence type="ECO:0000256" key="5">
    <source>
        <dbReference type="ARBA" id="ARBA00023277"/>
    </source>
</evidence>
<comment type="caution">
    <text evidence="6">The sequence shown here is derived from an EMBL/GenBank/DDBJ whole genome shotgun (WGS) entry which is preliminary data.</text>
</comment>
<dbReference type="PANTHER" id="PTHR31609">
    <property type="entry name" value="YDJC DEACETYLASE FAMILY MEMBER"/>
    <property type="match status" value="1"/>
</dbReference>
<dbReference type="EMBL" id="JAIQDJ010000002">
    <property type="protein sequence ID" value="MBZ4185919.1"/>
    <property type="molecule type" value="Genomic_DNA"/>
</dbReference>
<comment type="cofactor">
    <cofactor evidence="1">
        <name>Mg(2+)</name>
        <dbReference type="ChEBI" id="CHEBI:18420"/>
    </cofactor>
</comment>
<proteinExistence type="predicted"/>
<protein>
    <submittedName>
        <fullName evidence="6">ChbG/HpnK family deacetylase</fullName>
    </submittedName>
</protein>
<evidence type="ECO:0000256" key="2">
    <source>
        <dbReference type="ARBA" id="ARBA00022723"/>
    </source>
</evidence>
<evidence type="ECO:0000313" key="7">
    <source>
        <dbReference type="Proteomes" id="UP001430290"/>
    </source>
</evidence>
<sequence>MNVAVAQDANGPRVCLCVDDFGLHDGINHAVFALLRLQRVQAVSVMVGGSTWEQGARALRRYDPQQLDVGLHLDLTECPLPPMAKQTHRHLLLRVYSRSLDAHALRDQIDAQLDAFEQAMGRAPVYVDGHQHVHQLPMIRDALLQVIAHRYPVNPPWLRSTRSPQAAAHLDLRTQFKSRIIDLLGNHALSARAKRIGVQQNARLLGVYDFRGDAASYRRRVQYWLSAAEDGDVLMCHPGLPSHMQDAIAAARHVEFAMLLAPEFEAMLAAAQVRLLPMSRILANPR</sequence>
<evidence type="ECO:0000313" key="6">
    <source>
        <dbReference type="EMBL" id="MBZ4185919.1"/>
    </source>
</evidence>
<dbReference type="InterPro" id="IPR011330">
    <property type="entry name" value="Glyco_hydro/deAcase_b/a-brl"/>
</dbReference>
<gene>
    <name evidence="6" type="ORF">K7B09_06195</name>
</gene>
<evidence type="ECO:0000256" key="4">
    <source>
        <dbReference type="ARBA" id="ARBA00022842"/>
    </source>
</evidence>
<dbReference type="CDD" id="cd10807">
    <property type="entry name" value="YdjC_like_3"/>
    <property type="match status" value="1"/>
</dbReference>
<evidence type="ECO:0000256" key="1">
    <source>
        <dbReference type="ARBA" id="ARBA00001946"/>
    </source>
</evidence>
<dbReference type="PANTHER" id="PTHR31609:SF1">
    <property type="entry name" value="CARBOHYDRATE DEACETYLASE"/>
    <property type="match status" value="1"/>
</dbReference>